<dbReference type="GO" id="GO:0009611">
    <property type="term" value="P:response to wounding"/>
    <property type="evidence" value="ECO:0007669"/>
    <property type="project" value="TreeGrafter"/>
</dbReference>
<dbReference type="SMART" id="SM00979">
    <property type="entry name" value="TIFY"/>
    <property type="match status" value="1"/>
</dbReference>
<feature type="domain" description="Tify" evidence="2">
    <location>
        <begin position="124"/>
        <end position="158"/>
    </location>
</feature>
<protein>
    <recommendedName>
        <fullName evidence="2">Tify domain-containing protein</fullName>
    </recommendedName>
</protein>
<dbReference type="PROSITE" id="PS51320">
    <property type="entry name" value="TIFY"/>
    <property type="match status" value="1"/>
</dbReference>
<dbReference type="PANTHER" id="PTHR33077">
    <property type="entry name" value="PROTEIN TIFY 4A-RELATED-RELATED"/>
    <property type="match status" value="1"/>
</dbReference>
<dbReference type="GO" id="GO:2000022">
    <property type="term" value="P:regulation of jasmonic acid mediated signaling pathway"/>
    <property type="evidence" value="ECO:0007669"/>
    <property type="project" value="TreeGrafter"/>
</dbReference>
<accession>A0A0D6R664</accession>
<dbReference type="PANTHER" id="PTHR33077:SF61">
    <property type="entry name" value="PROTEIN TIFY 3A-RELATED"/>
    <property type="match status" value="1"/>
</dbReference>
<dbReference type="EMBL" id="GCKF01026579">
    <property type="protein sequence ID" value="JAG98309.1"/>
    <property type="molecule type" value="Transcribed_RNA"/>
</dbReference>
<dbReference type="GO" id="GO:0005634">
    <property type="term" value="C:nucleus"/>
    <property type="evidence" value="ECO:0007669"/>
    <property type="project" value="TreeGrafter"/>
</dbReference>
<name>A0A0D6R664_ARACU</name>
<reference evidence="3" key="1">
    <citation type="submission" date="2015-03" db="EMBL/GenBank/DDBJ databases">
        <title>A transcriptome of Araucaria cunninghamii, an australian fine timber species.</title>
        <authorList>
            <person name="Jing Yi C.J.Y."/>
            <person name="Yin San L.Y.S."/>
            <person name="Abdul Karim S.S."/>
            <person name="Wan Azmi N.N."/>
            <person name="Hercus R.R."/>
            <person name="Croft L.L."/>
        </authorList>
    </citation>
    <scope>NUCLEOTIDE SEQUENCE</scope>
    <source>
        <strain evidence="3">MI0301</strain>
        <tissue evidence="3">Leaf</tissue>
    </source>
</reference>
<dbReference type="InterPro" id="IPR010399">
    <property type="entry name" value="Tify_dom"/>
</dbReference>
<sequence length="255" mass="28089">MSPRVALDMDLFKLESRSERDRADMSGPARQDHRPAMRGLTWVRPDMVQRALSSIAINCEATKTNEVPAHMKLMELFPENSAASNPSTDRDLFFPVPVYNAASIADPTPGSIADSRIISTSDQDRESSAQLTIFYNGAVNVFDVSPAKAEAIMKLARIASSSSSSETITPTIASGSRTAEISKACEGQAQHVQNRSEAVPMARKLSLQRFLQKRKDRLSSMVPYSSTLTLMPCIKEETEDEEEHISLSLAFPSHR</sequence>
<evidence type="ECO:0000259" key="2">
    <source>
        <dbReference type="PROSITE" id="PS51320"/>
    </source>
</evidence>
<proteinExistence type="inferred from homology"/>
<evidence type="ECO:0000313" key="3">
    <source>
        <dbReference type="EMBL" id="JAG98309.1"/>
    </source>
</evidence>
<dbReference type="InterPro" id="IPR018467">
    <property type="entry name" value="CCT_CS"/>
</dbReference>
<dbReference type="Pfam" id="PF09425">
    <property type="entry name" value="Jas_motif"/>
    <property type="match status" value="1"/>
</dbReference>
<organism evidence="3">
    <name type="scientific">Araucaria cunninghamii</name>
    <name type="common">Hoop pine</name>
    <name type="synonym">Moreton Bay pine</name>
    <dbReference type="NCBI Taxonomy" id="56994"/>
    <lineage>
        <taxon>Eukaryota</taxon>
        <taxon>Viridiplantae</taxon>
        <taxon>Streptophyta</taxon>
        <taxon>Embryophyta</taxon>
        <taxon>Tracheophyta</taxon>
        <taxon>Spermatophyta</taxon>
        <taxon>Pinopsida</taxon>
        <taxon>Pinidae</taxon>
        <taxon>Conifers II</taxon>
        <taxon>Araucariales</taxon>
        <taxon>Araucariaceae</taxon>
        <taxon>Araucaria</taxon>
    </lineage>
</organism>
<dbReference type="Pfam" id="PF06200">
    <property type="entry name" value="tify"/>
    <property type="match status" value="1"/>
</dbReference>
<dbReference type="InterPro" id="IPR040390">
    <property type="entry name" value="TIFY/JAZ"/>
</dbReference>
<comment type="similarity">
    <text evidence="1">Belongs to the TIFY/JAZ family.</text>
</comment>
<dbReference type="GO" id="GO:0031347">
    <property type="term" value="P:regulation of defense response"/>
    <property type="evidence" value="ECO:0007669"/>
    <property type="project" value="TreeGrafter"/>
</dbReference>
<evidence type="ECO:0000256" key="1">
    <source>
        <dbReference type="ARBA" id="ARBA00008614"/>
    </source>
</evidence>
<dbReference type="AlphaFoldDB" id="A0A0D6R664"/>